<dbReference type="RefSeq" id="WP_145434834.1">
    <property type="nucleotide sequence ID" value="NZ_CP036339.1"/>
</dbReference>
<accession>A0A517U3E6</accession>
<evidence type="ECO:0000259" key="1">
    <source>
        <dbReference type="Pfam" id="PF03372"/>
    </source>
</evidence>
<keyword evidence="2" id="KW-0378">Hydrolase</keyword>
<dbReference type="EMBL" id="CP036339">
    <property type="protein sequence ID" value="QDT75141.1"/>
    <property type="molecule type" value="Genomic_DNA"/>
</dbReference>
<reference evidence="2 3" key="1">
    <citation type="submission" date="2019-02" db="EMBL/GenBank/DDBJ databases">
        <title>Deep-cultivation of Planctomycetes and their phenomic and genomic characterization uncovers novel biology.</title>
        <authorList>
            <person name="Wiegand S."/>
            <person name="Jogler M."/>
            <person name="Boedeker C."/>
            <person name="Pinto D."/>
            <person name="Vollmers J."/>
            <person name="Rivas-Marin E."/>
            <person name="Kohn T."/>
            <person name="Peeters S.H."/>
            <person name="Heuer A."/>
            <person name="Rast P."/>
            <person name="Oberbeckmann S."/>
            <person name="Bunk B."/>
            <person name="Jeske O."/>
            <person name="Meyerdierks A."/>
            <person name="Storesund J.E."/>
            <person name="Kallscheuer N."/>
            <person name="Luecker S."/>
            <person name="Lage O.M."/>
            <person name="Pohl T."/>
            <person name="Merkel B.J."/>
            <person name="Hornburger P."/>
            <person name="Mueller R.-W."/>
            <person name="Bruemmer F."/>
            <person name="Labrenz M."/>
            <person name="Spormann A.M."/>
            <person name="Op den Camp H."/>
            <person name="Overmann J."/>
            <person name="Amann R."/>
            <person name="Jetten M.S.M."/>
            <person name="Mascher T."/>
            <person name="Medema M.H."/>
            <person name="Devos D.P."/>
            <person name="Kaster A.-K."/>
            <person name="Ovreas L."/>
            <person name="Rohde M."/>
            <person name="Galperin M.Y."/>
            <person name="Jogler C."/>
        </authorList>
    </citation>
    <scope>NUCLEOTIDE SEQUENCE [LARGE SCALE GENOMIC DNA]</scope>
    <source>
        <strain evidence="2 3">I41</strain>
    </source>
</reference>
<dbReference type="Proteomes" id="UP000317909">
    <property type="component" value="Chromosome"/>
</dbReference>
<keyword evidence="3" id="KW-1185">Reference proteome</keyword>
<dbReference type="InterPro" id="IPR051916">
    <property type="entry name" value="GPI-anchor_lipid_remodeler"/>
</dbReference>
<gene>
    <name evidence="2" type="ORF">I41_43500</name>
</gene>
<dbReference type="GO" id="GO:0004527">
    <property type="term" value="F:exonuclease activity"/>
    <property type="evidence" value="ECO:0007669"/>
    <property type="project" value="UniProtKB-KW"/>
</dbReference>
<evidence type="ECO:0000313" key="2">
    <source>
        <dbReference type="EMBL" id="QDT75141.1"/>
    </source>
</evidence>
<dbReference type="SUPFAM" id="SSF56219">
    <property type="entry name" value="DNase I-like"/>
    <property type="match status" value="1"/>
</dbReference>
<dbReference type="Pfam" id="PF03372">
    <property type="entry name" value="Exo_endo_phos"/>
    <property type="match status" value="1"/>
</dbReference>
<dbReference type="AlphaFoldDB" id="A0A517U3E6"/>
<dbReference type="GO" id="GO:0004519">
    <property type="term" value="F:endonuclease activity"/>
    <property type="evidence" value="ECO:0007669"/>
    <property type="project" value="UniProtKB-KW"/>
</dbReference>
<protein>
    <submittedName>
        <fullName evidence="2">Endonuclease/Exonuclease/phosphatase family protein</fullName>
    </submittedName>
</protein>
<dbReference type="Gene3D" id="3.60.10.10">
    <property type="entry name" value="Endonuclease/exonuclease/phosphatase"/>
    <property type="match status" value="1"/>
</dbReference>
<dbReference type="InterPro" id="IPR036691">
    <property type="entry name" value="Endo/exonu/phosph_ase_sf"/>
</dbReference>
<name>A0A517U3E6_9BACT</name>
<feature type="domain" description="Endonuclease/exonuclease/phosphatase" evidence="1">
    <location>
        <begin position="6"/>
        <end position="232"/>
    </location>
</feature>
<evidence type="ECO:0000313" key="3">
    <source>
        <dbReference type="Proteomes" id="UP000317909"/>
    </source>
</evidence>
<dbReference type="InterPro" id="IPR005135">
    <property type="entry name" value="Endo/exonuclease/phosphatase"/>
</dbReference>
<dbReference type="GO" id="GO:0016020">
    <property type="term" value="C:membrane"/>
    <property type="evidence" value="ECO:0007669"/>
    <property type="project" value="GOC"/>
</dbReference>
<dbReference type="PANTHER" id="PTHR14859">
    <property type="entry name" value="CALCOFLUOR WHITE HYPERSENSITIVE PROTEIN PRECURSOR"/>
    <property type="match status" value="1"/>
</dbReference>
<keyword evidence="2" id="KW-0255">Endonuclease</keyword>
<keyword evidence="2" id="KW-0269">Exonuclease</keyword>
<proteinExistence type="predicted"/>
<dbReference type="GO" id="GO:0006506">
    <property type="term" value="P:GPI anchor biosynthetic process"/>
    <property type="evidence" value="ECO:0007669"/>
    <property type="project" value="TreeGrafter"/>
</dbReference>
<sequence>MRFRVLSYNIHKGIGGLDRRYDLARIIETIRHYQPDVALLQEVDDGAKRSNHHCQVDLLAAAVELPHQAYQRNVRLRKAGHYGNAILSRWPLLDAVDVDLTIPLKKRRCAQVCRIDAALHGKLRTIGLANVHLGLAGFERQIQLRRLLRGELFSTQAAEMPFVIGGDFNDVWENLGKKVMEPAGFELASGQVKTFPAAAPMRRLDRIFCRGPIESISAFAGHTGLARRASDHLPLIVDLEVK</sequence>
<organism evidence="2 3">
    <name type="scientific">Lacipirellula limnantheis</name>
    <dbReference type="NCBI Taxonomy" id="2528024"/>
    <lineage>
        <taxon>Bacteria</taxon>
        <taxon>Pseudomonadati</taxon>
        <taxon>Planctomycetota</taxon>
        <taxon>Planctomycetia</taxon>
        <taxon>Pirellulales</taxon>
        <taxon>Lacipirellulaceae</taxon>
        <taxon>Lacipirellula</taxon>
    </lineage>
</organism>
<keyword evidence="2" id="KW-0540">Nuclease</keyword>
<dbReference type="KEGG" id="llh:I41_43500"/>
<dbReference type="OrthoDB" id="155529at2"/>
<dbReference type="PANTHER" id="PTHR14859:SF15">
    <property type="entry name" value="ENDONUCLEASE_EXONUCLEASE_PHOSPHATASE DOMAIN-CONTAINING PROTEIN"/>
    <property type="match status" value="1"/>
</dbReference>